<dbReference type="InterPro" id="IPR032466">
    <property type="entry name" value="Metal_Hydrolase"/>
</dbReference>
<evidence type="ECO:0000256" key="3">
    <source>
        <dbReference type="ARBA" id="ARBA00010716"/>
    </source>
</evidence>
<sequence length="501" mass="54956">YSTGTGNYFVWSVSSLLTCLFSSLTFIFLDWMPSNKSVSDAPITQFVNCRILREHKLQREDLWVREGKILDPEKLFFDEKGSADQRVDCEGLIIAPGFIDVQINGGYGIDFSQATDDVRGGIALVAKKILEHGVTSFLPTLVTSPPDIYHKVLPEVKVHSGGMEGAGVLGFKPLRFISLLYTVEDISIQLISVYDIMIFFQYLIFLKHLSFANLLFLFSSTSLPLFHCPGFHLEGPFISLEKKGAHPEQHLRSFLSDGMSDLIETYGTLDNVAMVTLAPELPNSQSVVRELTQRGITVSLGHSVANLSQAEDAVRYGASFITHLFNAMLPFHHRDPGIVGLLTSDQVPQGRTVFYGMIADGIHTNPAALRIAHRAHPTGLVLVTDAIAAMGLPPGRHTLGQQVIEIQGLHAYVAGTKTLCGSIATMDMCVRHFKQASGCRVEEALEAASLHPAQLLGISHAKGILDYGGDADLVLLDDALNVRATYIAGQEVWRKLHHHNC</sequence>
<keyword evidence="14" id="KW-1185">Reference proteome</keyword>
<evidence type="ECO:0000259" key="12">
    <source>
        <dbReference type="Pfam" id="PF01979"/>
    </source>
</evidence>
<comment type="catalytic activity">
    <reaction evidence="10">
        <text>N-acetyl-D-glucosamine 6-phosphate + H2O = D-glucosamine 6-phosphate + acetate</text>
        <dbReference type="Rhea" id="RHEA:22936"/>
        <dbReference type="ChEBI" id="CHEBI:15377"/>
        <dbReference type="ChEBI" id="CHEBI:30089"/>
        <dbReference type="ChEBI" id="CHEBI:57513"/>
        <dbReference type="ChEBI" id="CHEBI:58725"/>
        <dbReference type="EC" id="3.5.1.25"/>
    </reaction>
</comment>
<evidence type="ECO:0000256" key="4">
    <source>
        <dbReference type="ARBA" id="ARBA00011899"/>
    </source>
</evidence>
<name>A0A3P8XY90_ESOLU</name>
<dbReference type="CDD" id="cd00854">
    <property type="entry name" value="NagA"/>
    <property type="match status" value="1"/>
</dbReference>
<dbReference type="EC" id="3.5.1.25" evidence="4"/>
<evidence type="ECO:0000256" key="6">
    <source>
        <dbReference type="ARBA" id="ARBA00022723"/>
    </source>
</evidence>
<keyword evidence="11" id="KW-0812">Transmembrane</keyword>
<reference evidence="13" key="3">
    <citation type="submission" date="2025-08" db="UniProtKB">
        <authorList>
            <consortium name="Ensembl"/>
        </authorList>
    </citation>
    <scope>IDENTIFICATION</scope>
</reference>
<feature type="domain" description="Amidohydrolase-related" evidence="12">
    <location>
        <begin position="229"/>
        <end position="492"/>
    </location>
</feature>
<keyword evidence="6" id="KW-0479">Metal-binding</keyword>
<dbReference type="GO" id="GO:0006046">
    <property type="term" value="P:N-acetylglucosamine catabolic process"/>
    <property type="evidence" value="ECO:0007669"/>
    <property type="project" value="TreeGrafter"/>
</dbReference>
<comment type="pathway">
    <text evidence="2">Amino-sugar metabolism; N-acetylneuraminate degradation.</text>
</comment>
<comment type="similarity">
    <text evidence="3">Belongs to the metallo-dependent hydrolases superfamily. NagA family.</text>
</comment>
<evidence type="ECO:0000256" key="10">
    <source>
        <dbReference type="ARBA" id="ARBA00047647"/>
    </source>
</evidence>
<dbReference type="GO" id="GO:0106279">
    <property type="term" value="P:negative regulation of UDP-N-acetylglucosamine biosynthetic process"/>
    <property type="evidence" value="ECO:0007669"/>
    <property type="project" value="UniProtKB-ARBA"/>
</dbReference>
<keyword evidence="11" id="KW-1133">Transmembrane helix</keyword>
<evidence type="ECO:0000256" key="1">
    <source>
        <dbReference type="ARBA" id="ARBA00001968"/>
    </source>
</evidence>
<evidence type="ECO:0000256" key="2">
    <source>
        <dbReference type="ARBA" id="ARBA00004878"/>
    </source>
</evidence>
<dbReference type="SUPFAM" id="SSF51338">
    <property type="entry name" value="Composite domain of metallo-dependent hydrolases"/>
    <property type="match status" value="1"/>
</dbReference>
<dbReference type="AlphaFoldDB" id="A0A3P8XY90"/>
<dbReference type="SUPFAM" id="SSF51556">
    <property type="entry name" value="Metallo-dependent hydrolases"/>
    <property type="match status" value="2"/>
</dbReference>
<reference evidence="13" key="2">
    <citation type="submission" date="2020-02" db="EMBL/GenBank/DDBJ databases">
        <title>Esox lucius (northern pike) genome, fEsoLuc1, primary haplotype.</title>
        <authorList>
            <person name="Myers G."/>
            <person name="Karagic N."/>
            <person name="Meyer A."/>
            <person name="Pippel M."/>
            <person name="Reichard M."/>
            <person name="Winkler S."/>
            <person name="Tracey A."/>
            <person name="Sims Y."/>
            <person name="Howe K."/>
            <person name="Rhie A."/>
            <person name="Formenti G."/>
            <person name="Durbin R."/>
            <person name="Fedrigo O."/>
            <person name="Jarvis E.D."/>
        </authorList>
    </citation>
    <scope>NUCLEOTIDE SEQUENCE [LARGE SCALE GENOMIC DNA]</scope>
</reference>
<dbReference type="UniPathway" id="UPA00629"/>
<keyword evidence="11" id="KW-0472">Membrane</keyword>
<evidence type="ECO:0000256" key="11">
    <source>
        <dbReference type="SAM" id="Phobius"/>
    </source>
</evidence>
<evidence type="ECO:0000313" key="14">
    <source>
        <dbReference type="Proteomes" id="UP000265140"/>
    </source>
</evidence>
<keyword evidence="8" id="KW-0119">Carbohydrate metabolism</keyword>
<organism evidence="13 14">
    <name type="scientific">Esox lucius</name>
    <name type="common">Northern pike</name>
    <dbReference type="NCBI Taxonomy" id="8010"/>
    <lineage>
        <taxon>Eukaryota</taxon>
        <taxon>Metazoa</taxon>
        <taxon>Chordata</taxon>
        <taxon>Craniata</taxon>
        <taxon>Vertebrata</taxon>
        <taxon>Euteleostomi</taxon>
        <taxon>Actinopterygii</taxon>
        <taxon>Neopterygii</taxon>
        <taxon>Teleostei</taxon>
        <taxon>Protacanthopterygii</taxon>
        <taxon>Esociformes</taxon>
        <taxon>Esocidae</taxon>
        <taxon>Esox</taxon>
    </lineage>
</organism>
<dbReference type="InterPro" id="IPR006680">
    <property type="entry name" value="Amidohydro-rel"/>
</dbReference>
<evidence type="ECO:0000256" key="9">
    <source>
        <dbReference type="ARBA" id="ARBA00030976"/>
    </source>
</evidence>
<dbReference type="InterPro" id="IPR011059">
    <property type="entry name" value="Metal-dep_hydrolase_composite"/>
</dbReference>
<dbReference type="Gene3D" id="3.20.20.140">
    <property type="entry name" value="Metal-dependent hydrolases"/>
    <property type="match status" value="2"/>
</dbReference>
<dbReference type="Pfam" id="PF01979">
    <property type="entry name" value="Amidohydro_1"/>
    <property type="match status" value="1"/>
</dbReference>
<dbReference type="GO" id="GO:0008448">
    <property type="term" value="F:N-acetylglucosamine-6-phosphate deacetylase activity"/>
    <property type="evidence" value="ECO:0007669"/>
    <property type="project" value="UniProtKB-EC"/>
</dbReference>
<dbReference type="Proteomes" id="UP000265140">
    <property type="component" value="Chromosome 11"/>
</dbReference>
<reference evidence="13" key="4">
    <citation type="submission" date="2025-09" db="UniProtKB">
        <authorList>
            <consortium name="Ensembl"/>
        </authorList>
    </citation>
    <scope>IDENTIFICATION</scope>
</reference>
<comment type="cofactor">
    <cofactor evidence="1">
        <name>a divalent metal cation</name>
        <dbReference type="ChEBI" id="CHEBI:60240"/>
    </cofactor>
</comment>
<dbReference type="InterPro" id="IPR003764">
    <property type="entry name" value="GlcNAc_6-P_deAcase"/>
</dbReference>
<evidence type="ECO:0000256" key="5">
    <source>
        <dbReference type="ARBA" id="ARBA00018029"/>
    </source>
</evidence>
<dbReference type="GO" id="GO:0019262">
    <property type="term" value="P:N-acetylneuraminate catabolic process"/>
    <property type="evidence" value="ECO:0007669"/>
    <property type="project" value="UniProtKB-UniPathway"/>
</dbReference>
<accession>A0A3P8XY90</accession>
<reference evidence="14" key="1">
    <citation type="journal article" date="2014" name="PLoS ONE">
        <title>The genome and linkage map of the northern pike (Esox lucius): conserved synteny revealed between the salmonid sister group and the Neoteleostei.</title>
        <authorList>
            <person name="Rondeau E.B."/>
            <person name="Minkley D.R."/>
            <person name="Leong J.S."/>
            <person name="Messmer A.M."/>
            <person name="Jantzen J.R."/>
            <person name="von Schalburg K.R."/>
            <person name="Lemon C."/>
            <person name="Bird N.H."/>
            <person name="Koop B.F."/>
        </authorList>
    </citation>
    <scope>NUCLEOTIDE SEQUENCE</scope>
</reference>
<evidence type="ECO:0000256" key="8">
    <source>
        <dbReference type="ARBA" id="ARBA00023277"/>
    </source>
</evidence>
<evidence type="ECO:0000313" key="13">
    <source>
        <dbReference type="Ensembl" id="ENSELUP00000008790.3"/>
    </source>
</evidence>
<dbReference type="GeneTree" id="ENSGT00390000012605"/>
<dbReference type="PANTHER" id="PTHR11113">
    <property type="entry name" value="N-ACETYLGLUCOSAMINE-6-PHOSPHATE DEACETYLASE"/>
    <property type="match status" value="1"/>
</dbReference>
<proteinExistence type="inferred from homology"/>
<dbReference type="PANTHER" id="PTHR11113:SF14">
    <property type="entry name" value="N-ACETYLGLUCOSAMINE-6-PHOSPHATE DEACETYLASE"/>
    <property type="match status" value="1"/>
</dbReference>
<dbReference type="GO" id="GO:0046872">
    <property type="term" value="F:metal ion binding"/>
    <property type="evidence" value="ECO:0007669"/>
    <property type="project" value="UniProtKB-KW"/>
</dbReference>
<dbReference type="Bgee" id="ENSELUG00000009397">
    <property type="expression patterns" value="Expressed in testis and 15 other cell types or tissues"/>
</dbReference>
<evidence type="ECO:0000256" key="7">
    <source>
        <dbReference type="ARBA" id="ARBA00022801"/>
    </source>
</evidence>
<dbReference type="Ensembl" id="ENSELUT00000004982.3">
    <property type="protein sequence ID" value="ENSELUP00000008790.3"/>
    <property type="gene ID" value="ENSELUG00000009397.3"/>
</dbReference>
<feature type="transmembrane region" description="Helical" evidence="11">
    <location>
        <begin position="6"/>
        <end position="29"/>
    </location>
</feature>
<protein>
    <recommendedName>
        <fullName evidence="5">N-acetylglucosamine-6-phosphate deacetylase</fullName>
        <ecNumber evidence="4">3.5.1.25</ecNumber>
    </recommendedName>
    <alternativeName>
        <fullName evidence="9">Amidohydrolase domain-containing protein 2</fullName>
    </alternativeName>
</protein>
<keyword evidence="7" id="KW-0378">Hydrolase</keyword>
<dbReference type="FunFam" id="3.20.20.140:FF:000023">
    <property type="entry name" value="N-acetylglucosamine-6-phosphate deacetylase"/>
    <property type="match status" value="1"/>
</dbReference>
<dbReference type="FunFam" id="2.30.40.10:FF:000065">
    <property type="entry name" value="N-acetylglucosamine-6-phosphate deacetylase"/>
    <property type="match status" value="1"/>
</dbReference>